<feature type="domain" description="DUF4283" evidence="2">
    <location>
        <begin position="8"/>
        <end position="85"/>
    </location>
</feature>
<gene>
    <name evidence="3" type="ORF">LSALG_LOCUS34387</name>
</gene>
<evidence type="ECO:0000256" key="1">
    <source>
        <dbReference type="SAM" id="MobiDB-lite"/>
    </source>
</evidence>
<accession>A0AA35ZMY9</accession>
<sequence>MEKGSIPFEQTLYGYFVGKRLAFPIVKQRTQELWKDHGLCDLFINDDDVFFFKFDNLMGMNYILQKGIWKINGIPLFIRKWDPNVFIEQPTHDRVPVWVNIFGIPLQLFNKDGLSLIARKLGKPLEVDSYTTTMCERATGRAVFACILIEMSAKDPWAKEIKIEAIVNKGATSTKLRVEYPWNPKRCDHCKIFGHDLATCPIHTTSTPTPKPTMPPLKEVDNEGFQKVKRKTRSVPILKKKIPNDNRKGKGPALQISQSKDTLPASDALPSSSHGGCISSPIDQG</sequence>
<feature type="compositionally biased region" description="Basic residues" evidence="1">
    <location>
        <begin position="228"/>
        <end position="241"/>
    </location>
</feature>
<proteinExistence type="predicted"/>
<dbReference type="PANTHER" id="PTHR31286">
    <property type="entry name" value="GLYCINE-RICH CELL WALL STRUCTURAL PROTEIN 1.8-LIKE"/>
    <property type="match status" value="1"/>
</dbReference>
<dbReference type="Proteomes" id="UP001177003">
    <property type="component" value="Chromosome 7"/>
</dbReference>
<name>A0AA35ZMY9_LACSI</name>
<evidence type="ECO:0000259" key="2">
    <source>
        <dbReference type="Pfam" id="PF14111"/>
    </source>
</evidence>
<evidence type="ECO:0000313" key="4">
    <source>
        <dbReference type="Proteomes" id="UP001177003"/>
    </source>
</evidence>
<organism evidence="3 4">
    <name type="scientific">Lactuca saligna</name>
    <name type="common">Willowleaf lettuce</name>
    <dbReference type="NCBI Taxonomy" id="75948"/>
    <lineage>
        <taxon>Eukaryota</taxon>
        <taxon>Viridiplantae</taxon>
        <taxon>Streptophyta</taxon>
        <taxon>Embryophyta</taxon>
        <taxon>Tracheophyta</taxon>
        <taxon>Spermatophyta</taxon>
        <taxon>Magnoliopsida</taxon>
        <taxon>eudicotyledons</taxon>
        <taxon>Gunneridae</taxon>
        <taxon>Pentapetalae</taxon>
        <taxon>asterids</taxon>
        <taxon>campanulids</taxon>
        <taxon>Asterales</taxon>
        <taxon>Asteraceae</taxon>
        <taxon>Cichorioideae</taxon>
        <taxon>Cichorieae</taxon>
        <taxon>Lactucinae</taxon>
        <taxon>Lactuca</taxon>
    </lineage>
</organism>
<reference evidence="3" key="1">
    <citation type="submission" date="2023-04" db="EMBL/GenBank/DDBJ databases">
        <authorList>
            <person name="Vijverberg K."/>
            <person name="Xiong W."/>
            <person name="Schranz E."/>
        </authorList>
    </citation>
    <scope>NUCLEOTIDE SEQUENCE</scope>
</reference>
<dbReference type="InterPro" id="IPR025558">
    <property type="entry name" value="DUF4283"/>
</dbReference>
<keyword evidence="4" id="KW-1185">Reference proteome</keyword>
<dbReference type="Pfam" id="PF14111">
    <property type="entry name" value="DUF4283"/>
    <property type="match status" value="1"/>
</dbReference>
<feature type="region of interest" description="Disordered" evidence="1">
    <location>
        <begin position="228"/>
        <end position="285"/>
    </location>
</feature>
<protein>
    <recommendedName>
        <fullName evidence="2">DUF4283 domain-containing protein</fullName>
    </recommendedName>
</protein>
<dbReference type="AlphaFoldDB" id="A0AA35ZMY9"/>
<dbReference type="PANTHER" id="PTHR31286:SF99">
    <property type="entry name" value="DUF4283 DOMAIN-CONTAINING PROTEIN"/>
    <property type="match status" value="1"/>
</dbReference>
<dbReference type="EMBL" id="OX465083">
    <property type="protein sequence ID" value="CAI9295446.1"/>
    <property type="molecule type" value="Genomic_DNA"/>
</dbReference>
<dbReference type="InterPro" id="IPR040256">
    <property type="entry name" value="At4g02000-like"/>
</dbReference>
<evidence type="ECO:0000313" key="3">
    <source>
        <dbReference type="EMBL" id="CAI9295446.1"/>
    </source>
</evidence>